<dbReference type="PANTHER" id="PTHR11717:SF31">
    <property type="entry name" value="LOW MOLECULAR WEIGHT PROTEIN-TYROSINE-PHOSPHATASE ETP-RELATED"/>
    <property type="match status" value="1"/>
</dbReference>
<name>A0A191WDG8_9MICO</name>
<gene>
    <name evidence="7" type="ORF">ATC03_05575</name>
</gene>
<evidence type="ECO:0000256" key="5">
    <source>
        <dbReference type="SAM" id="MobiDB-lite"/>
    </source>
</evidence>
<dbReference type="PRINTS" id="PR00719">
    <property type="entry name" value="LMWPTPASE"/>
</dbReference>
<protein>
    <recommendedName>
        <fullName evidence="6">Phosphotyrosine protein phosphatase I domain-containing protein</fullName>
    </recommendedName>
</protein>
<dbReference type="STRING" id="453304.ATC03_05575"/>
<evidence type="ECO:0000313" key="7">
    <source>
        <dbReference type="EMBL" id="ANJ26267.1"/>
    </source>
</evidence>
<evidence type="ECO:0000256" key="4">
    <source>
        <dbReference type="PIRSR" id="PIRSR617867-1"/>
    </source>
</evidence>
<evidence type="ECO:0000256" key="3">
    <source>
        <dbReference type="ARBA" id="ARBA00022912"/>
    </source>
</evidence>
<dbReference type="AlphaFoldDB" id="A0A191WDG8"/>
<keyword evidence="8" id="KW-1185">Reference proteome</keyword>
<proteinExistence type="inferred from homology"/>
<dbReference type="SMART" id="SM00226">
    <property type="entry name" value="LMWPc"/>
    <property type="match status" value="1"/>
</dbReference>
<keyword evidence="3" id="KW-0904">Protein phosphatase</keyword>
<dbReference type="KEGG" id="agy:ATC03_05575"/>
<organism evidence="7 8">
    <name type="scientific">Agromyces aureus</name>
    <dbReference type="NCBI Taxonomy" id="453304"/>
    <lineage>
        <taxon>Bacteria</taxon>
        <taxon>Bacillati</taxon>
        <taxon>Actinomycetota</taxon>
        <taxon>Actinomycetes</taxon>
        <taxon>Micrococcales</taxon>
        <taxon>Microbacteriaceae</taxon>
        <taxon>Agromyces</taxon>
    </lineage>
</organism>
<keyword evidence="2" id="KW-0378">Hydrolase</keyword>
<feature type="region of interest" description="Disordered" evidence="5">
    <location>
        <begin position="162"/>
        <end position="190"/>
    </location>
</feature>
<dbReference type="EMBL" id="CP013979">
    <property type="protein sequence ID" value="ANJ26267.1"/>
    <property type="molecule type" value="Genomic_DNA"/>
</dbReference>
<dbReference type="OrthoDB" id="9784339at2"/>
<reference evidence="8" key="2">
    <citation type="submission" date="2016-01" db="EMBL/GenBank/DDBJ databases">
        <title>Complete genome sequence of Agromyces aureus AR33T and comparison with related organisms.</title>
        <authorList>
            <person name="Corretto E."/>
            <person name="Antonielli L."/>
            <person name="Sessitsch A."/>
            <person name="Brader G."/>
        </authorList>
    </citation>
    <scope>NUCLEOTIDE SEQUENCE [LARGE SCALE GENOMIC DNA]</scope>
    <source>
        <strain evidence="8">AR33</strain>
    </source>
</reference>
<sequence length="225" mass="23234">MNVLVVCTGNICRSPVAEQVLAARLADAGAEGVSVSSAGTGALVGHPMTPEAAMLSVRYGADPAGHAARQLTEQLVLDADLVLTATRAHRAQVAELVPRAARRAYTLREFARVVAYLADEGELDADLDAASADLILNRPSSSPAPQGLDPTHPGIADRLQRATDAAARSRGLAPPPSDPNDDDILDPYRAPDAVYDEAGRLIDEAVESIVSALATTSVPGGRGGS</sequence>
<dbReference type="GO" id="GO:0004725">
    <property type="term" value="F:protein tyrosine phosphatase activity"/>
    <property type="evidence" value="ECO:0007669"/>
    <property type="project" value="InterPro"/>
</dbReference>
<dbReference type="PANTHER" id="PTHR11717">
    <property type="entry name" value="LOW MOLECULAR WEIGHT PROTEIN TYROSINE PHOSPHATASE"/>
    <property type="match status" value="1"/>
</dbReference>
<evidence type="ECO:0000256" key="1">
    <source>
        <dbReference type="ARBA" id="ARBA00011063"/>
    </source>
</evidence>
<reference evidence="7 8" key="1">
    <citation type="journal article" date="2016" name="Int. J. Syst. Evol. Microbiol.">
        <title>Agromyces aureus sp. nov., isolated from the rhizosphere of Salix caprea L. grown in a heavy-metal-contaminated soil.</title>
        <authorList>
            <person name="Corretto E."/>
            <person name="Antonielli L."/>
            <person name="Sessitsch A."/>
            <person name="Compant S."/>
            <person name="Gorfer M."/>
            <person name="Kuffner M."/>
            <person name="Brader G."/>
        </authorList>
    </citation>
    <scope>NUCLEOTIDE SEQUENCE [LARGE SCALE GENOMIC DNA]</scope>
    <source>
        <strain evidence="7 8">AR33</strain>
    </source>
</reference>
<feature type="active site" description="Nucleophile" evidence="4">
    <location>
        <position position="13"/>
    </location>
</feature>
<dbReference type="InterPro" id="IPR017867">
    <property type="entry name" value="Tyr_phospatase_low_mol_wt"/>
</dbReference>
<dbReference type="Proteomes" id="UP000078437">
    <property type="component" value="Chromosome"/>
</dbReference>
<dbReference type="InterPro" id="IPR023485">
    <property type="entry name" value="Ptyr_pPase"/>
</dbReference>
<comment type="similarity">
    <text evidence="1">Belongs to the low molecular weight phosphotyrosine protein phosphatase family.</text>
</comment>
<dbReference type="SUPFAM" id="SSF52788">
    <property type="entry name" value="Phosphotyrosine protein phosphatases I"/>
    <property type="match status" value="1"/>
</dbReference>
<evidence type="ECO:0000259" key="6">
    <source>
        <dbReference type="SMART" id="SM00226"/>
    </source>
</evidence>
<feature type="active site" description="Nucleophile" evidence="4">
    <location>
        <position position="7"/>
    </location>
</feature>
<evidence type="ECO:0000256" key="2">
    <source>
        <dbReference type="ARBA" id="ARBA00022801"/>
    </source>
</evidence>
<dbReference type="InterPro" id="IPR036196">
    <property type="entry name" value="Ptyr_pPase_sf"/>
</dbReference>
<dbReference type="Pfam" id="PF01451">
    <property type="entry name" value="LMWPc"/>
    <property type="match status" value="1"/>
</dbReference>
<feature type="region of interest" description="Disordered" evidence="5">
    <location>
        <begin position="136"/>
        <end position="155"/>
    </location>
</feature>
<dbReference type="RefSeq" id="WP_084003312.1">
    <property type="nucleotide sequence ID" value="NZ_CP013979.1"/>
</dbReference>
<dbReference type="InterPro" id="IPR050438">
    <property type="entry name" value="LMW_PTPase"/>
</dbReference>
<dbReference type="Gene3D" id="3.40.50.2300">
    <property type="match status" value="1"/>
</dbReference>
<evidence type="ECO:0000313" key="8">
    <source>
        <dbReference type="Proteomes" id="UP000078437"/>
    </source>
</evidence>
<accession>A0A191WDG8</accession>
<feature type="domain" description="Phosphotyrosine protein phosphatase I" evidence="6">
    <location>
        <begin position="1"/>
        <end position="212"/>
    </location>
</feature>